<dbReference type="CDD" id="cd00165">
    <property type="entry name" value="S4"/>
    <property type="match status" value="1"/>
</dbReference>
<dbReference type="PROSITE" id="PS01129">
    <property type="entry name" value="PSI_RLU"/>
    <property type="match status" value="1"/>
</dbReference>
<dbReference type="InterPro" id="IPR050188">
    <property type="entry name" value="RluA_PseudoU_synthase"/>
</dbReference>
<protein>
    <recommendedName>
        <fullName evidence="4">Pseudouridine synthase</fullName>
        <ecNumber evidence="4">5.4.99.-</ecNumber>
    </recommendedName>
</protein>
<comment type="caution">
    <text evidence="6">The sequence shown here is derived from an EMBL/GenBank/DDBJ whole genome shotgun (WGS) entry which is preliminary data.</text>
</comment>
<dbReference type="InterPro" id="IPR006225">
    <property type="entry name" value="PsdUridine_synth_RluC/D"/>
</dbReference>
<dbReference type="SUPFAM" id="SSF55120">
    <property type="entry name" value="Pseudouridine synthase"/>
    <property type="match status" value="1"/>
</dbReference>
<accession>A0ABS3AQK9</accession>
<evidence type="ECO:0000256" key="1">
    <source>
        <dbReference type="ARBA" id="ARBA00010876"/>
    </source>
</evidence>
<dbReference type="EMBL" id="JAFITR010000051">
    <property type="protein sequence ID" value="MBN4067015.1"/>
    <property type="molecule type" value="Genomic_DNA"/>
</dbReference>
<comment type="catalytic activity">
    <reaction evidence="4">
        <text>a uridine in RNA = a pseudouridine in RNA</text>
        <dbReference type="Rhea" id="RHEA:48348"/>
        <dbReference type="Rhea" id="RHEA-COMP:12068"/>
        <dbReference type="Rhea" id="RHEA-COMP:12069"/>
        <dbReference type="ChEBI" id="CHEBI:65314"/>
        <dbReference type="ChEBI" id="CHEBI:65315"/>
    </reaction>
</comment>
<evidence type="ECO:0000313" key="6">
    <source>
        <dbReference type="EMBL" id="MBN4067015.1"/>
    </source>
</evidence>
<reference evidence="6 7" key="1">
    <citation type="submission" date="2021-02" db="EMBL/GenBank/DDBJ databases">
        <title>Activity-based single-cell genomes from oceanic crustal fluid captures similar information to metagenomic and metatranscriptomic surveys with orders of magnitude less sampling.</title>
        <authorList>
            <person name="D'Angelo T.S."/>
            <person name="Orcutt B.N."/>
        </authorList>
    </citation>
    <scope>NUCLEOTIDE SEQUENCE [LARGE SCALE GENOMIC DNA]</scope>
    <source>
        <strain evidence="6">AH-315-G07</strain>
    </source>
</reference>
<comment type="function">
    <text evidence="4">Responsible for synthesis of pseudouridine from uracil.</text>
</comment>
<dbReference type="SMART" id="SM00363">
    <property type="entry name" value="S4"/>
    <property type="match status" value="1"/>
</dbReference>
<organism evidence="6 7">
    <name type="scientific">Simkania negevensis</name>
    <dbReference type="NCBI Taxonomy" id="83561"/>
    <lineage>
        <taxon>Bacteria</taxon>
        <taxon>Pseudomonadati</taxon>
        <taxon>Chlamydiota</taxon>
        <taxon>Chlamydiia</taxon>
        <taxon>Parachlamydiales</taxon>
        <taxon>Simkaniaceae</taxon>
        <taxon>Simkania</taxon>
    </lineage>
</organism>
<dbReference type="CDD" id="cd02869">
    <property type="entry name" value="PseudoU_synth_RluA_like"/>
    <property type="match status" value="1"/>
</dbReference>
<feature type="domain" description="RNA-binding S4" evidence="5">
    <location>
        <begin position="22"/>
        <end position="115"/>
    </location>
</feature>
<dbReference type="PROSITE" id="PS50889">
    <property type="entry name" value="S4"/>
    <property type="match status" value="1"/>
</dbReference>
<dbReference type="InterPro" id="IPR006145">
    <property type="entry name" value="PsdUridine_synth_RsuA/RluA"/>
</dbReference>
<dbReference type="InterPro" id="IPR036986">
    <property type="entry name" value="S4_RNA-bd_sf"/>
</dbReference>
<evidence type="ECO:0000256" key="3">
    <source>
        <dbReference type="PROSITE-ProRule" id="PRU00182"/>
    </source>
</evidence>
<sequence>MNNHASSGKKISLVVDEEGENVRIDSWLASRFPDQSRTYFQYLIEHGHVLCNGEGVKKRIKVMSGDLIEAHLLPTVDIALEPENIAFTIVYEDDDIIVVDKPSGLIVHPAPGHWTGTFVNGLLYHCKNLPEGDDLLRPGIVHRLDKGTSGVMVAAKTYEARQNLVDQFTARKVGKEYLAITVGKPSEEHVDHAIKRHPYRPHLRILTEEGDVGKDASTFFEVLAYSEQLALVRAKPITGRTHQIRLHLKGQGTPILGDAFYGSEKANNRFDAPRLCLHAYKLSFYHPTTQEKVTFCAELPDDMYNIIRQINPDYLAAERTS</sequence>
<dbReference type="SUPFAM" id="SSF55174">
    <property type="entry name" value="Alpha-L RNA-binding motif"/>
    <property type="match status" value="1"/>
</dbReference>
<evidence type="ECO:0000256" key="2">
    <source>
        <dbReference type="ARBA" id="ARBA00023235"/>
    </source>
</evidence>
<dbReference type="InterPro" id="IPR002942">
    <property type="entry name" value="S4_RNA-bd"/>
</dbReference>
<comment type="similarity">
    <text evidence="1 4">Belongs to the pseudouridine synthase RluA family.</text>
</comment>
<gene>
    <name evidence="6" type="ORF">JYU14_02920</name>
</gene>
<name>A0ABS3AQK9_9BACT</name>
<dbReference type="Gene3D" id="3.10.290.10">
    <property type="entry name" value="RNA-binding S4 domain"/>
    <property type="match status" value="1"/>
</dbReference>
<evidence type="ECO:0000256" key="4">
    <source>
        <dbReference type="RuleBase" id="RU362028"/>
    </source>
</evidence>
<dbReference type="Proteomes" id="UP000722121">
    <property type="component" value="Unassembled WGS sequence"/>
</dbReference>
<dbReference type="EC" id="5.4.99.-" evidence="4"/>
<keyword evidence="7" id="KW-1185">Reference proteome</keyword>
<dbReference type="PANTHER" id="PTHR21600:SF44">
    <property type="entry name" value="RIBOSOMAL LARGE SUBUNIT PSEUDOURIDINE SYNTHASE D"/>
    <property type="match status" value="1"/>
</dbReference>
<keyword evidence="3" id="KW-0694">RNA-binding</keyword>
<evidence type="ECO:0000259" key="5">
    <source>
        <dbReference type="SMART" id="SM00363"/>
    </source>
</evidence>
<dbReference type="Gene3D" id="3.30.2350.10">
    <property type="entry name" value="Pseudouridine synthase"/>
    <property type="match status" value="1"/>
</dbReference>
<dbReference type="PANTHER" id="PTHR21600">
    <property type="entry name" value="MITOCHONDRIAL RNA PSEUDOURIDINE SYNTHASE"/>
    <property type="match status" value="1"/>
</dbReference>
<dbReference type="Pfam" id="PF00849">
    <property type="entry name" value="PseudoU_synth_2"/>
    <property type="match status" value="1"/>
</dbReference>
<dbReference type="NCBIfam" id="TIGR00005">
    <property type="entry name" value="rluA_subfam"/>
    <property type="match status" value="1"/>
</dbReference>
<keyword evidence="2 4" id="KW-0413">Isomerase</keyword>
<dbReference type="InterPro" id="IPR006224">
    <property type="entry name" value="PsdUridine_synth_RluA-like_CS"/>
</dbReference>
<dbReference type="Pfam" id="PF01479">
    <property type="entry name" value="S4"/>
    <property type="match status" value="1"/>
</dbReference>
<evidence type="ECO:0000313" key="7">
    <source>
        <dbReference type="Proteomes" id="UP000722121"/>
    </source>
</evidence>
<dbReference type="InterPro" id="IPR020103">
    <property type="entry name" value="PsdUridine_synth_cat_dom_sf"/>
</dbReference>
<proteinExistence type="inferred from homology"/>